<evidence type="ECO:0000256" key="9">
    <source>
        <dbReference type="ARBA" id="ARBA00023136"/>
    </source>
</evidence>
<evidence type="ECO:0000256" key="2">
    <source>
        <dbReference type="ARBA" id="ARBA00004651"/>
    </source>
</evidence>
<dbReference type="InterPro" id="IPR033479">
    <property type="entry name" value="dCache_1"/>
</dbReference>
<evidence type="ECO:0000256" key="14">
    <source>
        <dbReference type="SAM" id="Phobius"/>
    </source>
</evidence>
<gene>
    <name evidence="18" type="ORF">HGP28_05500</name>
</gene>
<evidence type="ECO:0000256" key="3">
    <source>
        <dbReference type="ARBA" id="ARBA00022475"/>
    </source>
</evidence>
<evidence type="ECO:0000313" key="18">
    <source>
        <dbReference type="EMBL" id="NLS12351.1"/>
    </source>
</evidence>
<dbReference type="FunFam" id="3.30.450.20:FF:000048">
    <property type="entry name" value="Methyl-accepting chemotaxis protein"/>
    <property type="match status" value="1"/>
</dbReference>
<dbReference type="PROSITE" id="PS50885">
    <property type="entry name" value="HAMP"/>
    <property type="match status" value="1"/>
</dbReference>
<dbReference type="GO" id="GO:0043200">
    <property type="term" value="P:response to amino acid"/>
    <property type="evidence" value="ECO:0007669"/>
    <property type="project" value="UniProtKB-ARBA"/>
</dbReference>
<sequence length="623" mass="67784">MKFSHKVVAASSALLFATVCMLTYQQNKIVSQEVERLVHSSVTELVHGVKDSVTAAVNGKKMLAQMTTQVIEQSSDNSDFVRQVLERPELKANFAVVGFGYENDGQFIENLDSWEAGSDFDPRMRPWYQDAKRERGLVFTQPYLDVVSKDIVVSIATAVQNGGRFVAGMTFDFNLAILSGLVNDIQLLDAGYLFISTAEGQVIAHPDRALNGESLNNVLPGLSLKESIQRIEHNGKAQLVYFSRLAEEDWYVGAIVDEEKAFAAQSKMRQSAIWSLVVAVIISTILLGFLLRHLLKPLESLNGAIKEVATGEGDLTKRLSTQTDEEFAQLASGFNQFAHTLQQRVTDTKALGGEILKQTEQNAISADKTAVAMQRQMQELELLATAMNEMSVSAGDVANNAQNAAGVAQDVDEVTREAAMIFDDTTEAINGLSQRIEVAVEEVQGLESATGNIETILQVINGIADQTNLLALNAAIEAARAGESGRGFAVVADEVRTLAQRTQQSTTEIRGMIDKLQAGAGSVSDAMRQSHQRVEDVVAKAQSATASLERIQQAITQISDMNVQIAAAAEQQSLVAEEINSNTVKIKELATDVSQATEQERELMNTQMGNVRKQDAILSQFIV</sequence>
<feature type="signal peptide" evidence="15">
    <location>
        <begin position="1"/>
        <end position="22"/>
    </location>
</feature>
<dbReference type="AlphaFoldDB" id="A0A7X8TP62"/>
<dbReference type="Gene3D" id="3.30.450.20">
    <property type="entry name" value="PAS domain"/>
    <property type="match status" value="2"/>
</dbReference>
<dbReference type="PROSITE" id="PS50111">
    <property type="entry name" value="CHEMOTAXIS_TRANSDUC_2"/>
    <property type="match status" value="1"/>
</dbReference>
<dbReference type="RefSeq" id="WP_168835456.1">
    <property type="nucleotide sequence ID" value="NZ_JABAIK010000004.1"/>
</dbReference>
<evidence type="ECO:0000256" key="4">
    <source>
        <dbReference type="ARBA" id="ARBA00022481"/>
    </source>
</evidence>
<keyword evidence="8 14" id="KW-1133">Transmembrane helix</keyword>
<dbReference type="Proteomes" id="UP000535589">
    <property type="component" value="Unassembled WGS sequence"/>
</dbReference>
<dbReference type="InterPro" id="IPR003660">
    <property type="entry name" value="HAMP_dom"/>
</dbReference>
<reference evidence="18 19" key="1">
    <citation type="submission" date="2020-04" db="EMBL/GenBank/DDBJ databases">
        <title>Vibrio sp. SM6, a novel species isolated from seawater.</title>
        <authorList>
            <person name="Wang X."/>
        </authorList>
    </citation>
    <scope>NUCLEOTIDE SEQUENCE [LARGE SCALE GENOMIC DNA]</scope>
    <source>
        <strain evidence="18 19">SM6</strain>
    </source>
</reference>
<evidence type="ECO:0000256" key="15">
    <source>
        <dbReference type="SAM" id="SignalP"/>
    </source>
</evidence>
<dbReference type="Pfam" id="PF02743">
    <property type="entry name" value="dCache_1"/>
    <property type="match status" value="1"/>
</dbReference>
<dbReference type="CDD" id="cd11386">
    <property type="entry name" value="MCP_signal"/>
    <property type="match status" value="1"/>
</dbReference>
<protein>
    <submittedName>
        <fullName evidence="18">Methyl-accepting chemotaxis protein</fullName>
    </submittedName>
</protein>
<organism evidence="18 19">
    <name type="scientific">Vibrio agarilyticus</name>
    <dbReference type="NCBI Taxonomy" id="2726741"/>
    <lineage>
        <taxon>Bacteria</taxon>
        <taxon>Pseudomonadati</taxon>
        <taxon>Pseudomonadota</taxon>
        <taxon>Gammaproteobacteria</taxon>
        <taxon>Vibrionales</taxon>
        <taxon>Vibrionaceae</taxon>
        <taxon>Vibrio</taxon>
    </lineage>
</organism>
<keyword evidence="4" id="KW-0488">Methylation</keyword>
<accession>A0A7X8TP62</accession>
<dbReference type="CDD" id="cd12912">
    <property type="entry name" value="PDC2_MCP_like"/>
    <property type="match status" value="1"/>
</dbReference>
<keyword evidence="9 14" id="KW-0472">Membrane</keyword>
<keyword evidence="5" id="KW-0145">Chemotaxis</keyword>
<feature type="domain" description="HAMP" evidence="17">
    <location>
        <begin position="292"/>
        <end position="346"/>
    </location>
</feature>
<evidence type="ECO:0000256" key="11">
    <source>
        <dbReference type="ARBA" id="ARBA00029447"/>
    </source>
</evidence>
<dbReference type="GO" id="GO:0006935">
    <property type="term" value="P:chemotaxis"/>
    <property type="evidence" value="ECO:0007669"/>
    <property type="project" value="UniProtKB-KW"/>
</dbReference>
<dbReference type="Pfam" id="PF00672">
    <property type="entry name" value="HAMP"/>
    <property type="match status" value="1"/>
</dbReference>
<evidence type="ECO:0000259" key="16">
    <source>
        <dbReference type="PROSITE" id="PS50111"/>
    </source>
</evidence>
<keyword evidence="19" id="KW-1185">Reference proteome</keyword>
<dbReference type="CDD" id="cd12913">
    <property type="entry name" value="PDC1_MCP_like"/>
    <property type="match status" value="1"/>
</dbReference>
<feature type="coiled-coil region" evidence="13">
    <location>
        <begin position="551"/>
        <end position="606"/>
    </location>
</feature>
<keyword evidence="10 12" id="KW-0807">Transducer</keyword>
<dbReference type="SUPFAM" id="SSF103190">
    <property type="entry name" value="Sensory domain-like"/>
    <property type="match status" value="1"/>
</dbReference>
<name>A0A7X8TP62_9VIBR</name>
<keyword evidence="3" id="KW-1003">Cell membrane</keyword>
<dbReference type="Gene3D" id="1.10.287.950">
    <property type="entry name" value="Methyl-accepting chemotaxis protein"/>
    <property type="match status" value="1"/>
</dbReference>
<comment type="subcellular location">
    <subcellularLocation>
        <location evidence="1">Cell inner membrane</location>
    </subcellularLocation>
    <subcellularLocation>
        <location evidence="2">Cell membrane</location>
        <topology evidence="2">Multi-pass membrane protein</topology>
    </subcellularLocation>
</comment>
<dbReference type="SUPFAM" id="SSF58104">
    <property type="entry name" value="Methyl-accepting chemotaxis protein (MCP) signaling domain"/>
    <property type="match status" value="1"/>
</dbReference>
<evidence type="ECO:0000256" key="12">
    <source>
        <dbReference type="PROSITE-ProRule" id="PRU00284"/>
    </source>
</evidence>
<feature type="domain" description="Methyl-accepting transducer" evidence="16">
    <location>
        <begin position="351"/>
        <end position="587"/>
    </location>
</feature>
<evidence type="ECO:0000256" key="6">
    <source>
        <dbReference type="ARBA" id="ARBA00022519"/>
    </source>
</evidence>
<evidence type="ECO:0000256" key="10">
    <source>
        <dbReference type="ARBA" id="ARBA00023224"/>
    </source>
</evidence>
<evidence type="ECO:0000256" key="1">
    <source>
        <dbReference type="ARBA" id="ARBA00004533"/>
    </source>
</evidence>
<comment type="caution">
    <text evidence="18">The sequence shown here is derived from an EMBL/GenBank/DDBJ whole genome shotgun (WGS) entry which is preliminary data.</text>
</comment>
<dbReference type="PANTHER" id="PTHR32089">
    <property type="entry name" value="METHYL-ACCEPTING CHEMOTAXIS PROTEIN MCPB"/>
    <property type="match status" value="1"/>
</dbReference>
<keyword evidence="13" id="KW-0175">Coiled coil</keyword>
<evidence type="ECO:0000259" key="17">
    <source>
        <dbReference type="PROSITE" id="PS50885"/>
    </source>
</evidence>
<dbReference type="GO" id="GO:0005886">
    <property type="term" value="C:plasma membrane"/>
    <property type="evidence" value="ECO:0007669"/>
    <property type="project" value="UniProtKB-SubCell"/>
</dbReference>
<evidence type="ECO:0000256" key="8">
    <source>
        <dbReference type="ARBA" id="ARBA00022989"/>
    </source>
</evidence>
<dbReference type="InterPro" id="IPR029151">
    <property type="entry name" value="Sensor-like_sf"/>
</dbReference>
<evidence type="ECO:0000256" key="13">
    <source>
        <dbReference type="SAM" id="Coils"/>
    </source>
</evidence>
<dbReference type="EMBL" id="JABAIK010000004">
    <property type="protein sequence ID" value="NLS12351.1"/>
    <property type="molecule type" value="Genomic_DNA"/>
</dbReference>
<dbReference type="GO" id="GO:0016597">
    <property type="term" value="F:amino acid binding"/>
    <property type="evidence" value="ECO:0007669"/>
    <property type="project" value="UniProtKB-ARBA"/>
</dbReference>
<dbReference type="InterPro" id="IPR004089">
    <property type="entry name" value="MCPsignal_dom"/>
</dbReference>
<dbReference type="GO" id="GO:0007165">
    <property type="term" value="P:signal transduction"/>
    <property type="evidence" value="ECO:0007669"/>
    <property type="project" value="UniProtKB-KW"/>
</dbReference>
<evidence type="ECO:0000256" key="5">
    <source>
        <dbReference type="ARBA" id="ARBA00022500"/>
    </source>
</evidence>
<feature type="transmembrane region" description="Helical" evidence="14">
    <location>
        <begin position="272"/>
        <end position="291"/>
    </location>
</feature>
<evidence type="ECO:0000256" key="7">
    <source>
        <dbReference type="ARBA" id="ARBA00022692"/>
    </source>
</evidence>
<dbReference type="Pfam" id="PF00015">
    <property type="entry name" value="MCPsignal"/>
    <property type="match status" value="1"/>
</dbReference>
<dbReference type="SMART" id="SM00304">
    <property type="entry name" value="HAMP"/>
    <property type="match status" value="1"/>
</dbReference>
<feature type="chain" id="PRO_5030803291" evidence="15">
    <location>
        <begin position="23"/>
        <end position="623"/>
    </location>
</feature>
<dbReference type="FunFam" id="1.10.287.950:FF:000001">
    <property type="entry name" value="Methyl-accepting chemotaxis sensory transducer"/>
    <property type="match status" value="1"/>
</dbReference>
<evidence type="ECO:0000313" key="19">
    <source>
        <dbReference type="Proteomes" id="UP000535589"/>
    </source>
</evidence>
<dbReference type="PANTHER" id="PTHR32089:SF117">
    <property type="entry name" value="METHYL ACCEPTING SENSORY TRANSDUCER WITH CACHE_1 SMALL MOLECULE BINDING DOMAIN"/>
    <property type="match status" value="1"/>
</dbReference>
<dbReference type="SMART" id="SM00283">
    <property type="entry name" value="MA"/>
    <property type="match status" value="1"/>
</dbReference>
<keyword evidence="6" id="KW-0997">Cell inner membrane</keyword>
<keyword evidence="15" id="KW-0732">Signal</keyword>
<keyword evidence="7 14" id="KW-0812">Transmembrane</keyword>
<proteinExistence type="inferred from homology"/>
<comment type="similarity">
    <text evidence="11">Belongs to the methyl-accepting chemotaxis (MCP) protein family.</text>
</comment>
<dbReference type="CDD" id="cd06225">
    <property type="entry name" value="HAMP"/>
    <property type="match status" value="1"/>
</dbReference>